<evidence type="ECO:0000313" key="1">
    <source>
        <dbReference type="EMBL" id="JAC63552.1"/>
    </source>
</evidence>
<proteinExistence type="predicted"/>
<dbReference type="EMBL" id="GBEZ01023328">
    <property type="protein sequence ID" value="JAC63552.1"/>
    <property type="molecule type" value="Transcribed_RNA"/>
</dbReference>
<accession>A0A061QSC0</accession>
<dbReference type="AlphaFoldDB" id="A0A061QSC0"/>
<name>A0A061QSC0_9CHLO</name>
<feature type="non-terminal residue" evidence="1">
    <location>
        <position position="1"/>
    </location>
</feature>
<organism evidence="1">
    <name type="scientific">Tetraselmis sp. GSL018</name>
    <dbReference type="NCBI Taxonomy" id="582737"/>
    <lineage>
        <taxon>Eukaryota</taxon>
        <taxon>Viridiplantae</taxon>
        <taxon>Chlorophyta</taxon>
        <taxon>core chlorophytes</taxon>
        <taxon>Chlorodendrophyceae</taxon>
        <taxon>Chlorodendrales</taxon>
        <taxon>Chlorodendraceae</taxon>
        <taxon>Tetraselmis</taxon>
    </lineage>
</organism>
<gene>
    <name evidence="1" type="ORF">TSPGSL018_20370</name>
</gene>
<feature type="non-terminal residue" evidence="1">
    <location>
        <position position="120"/>
    </location>
</feature>
<protein>
    <submittedName>
        <fullName evidence="1">Uncharacterized protein</fullName>
    </submittedName>
</protein>
<reference evidence="1" key="1">
    <citation type="submission" date="2014-05" db="EMBL/GenBank/DDBJ databases">
        <title>The transcriptome of the halophilic microalga Tetraselmis sp. GSL018 isolated from the Great Salt Lake, Utah.</title>
        <authorList>
            <person name="Jinkerson R.E."/>
            <person name="D'Adamo S."/>
            <person name="Posewitz M.C."/>
        </authorList>
    </citation>
    <scope>NUCLEOTIDE SEQUENCE</scope>
    <source>
        <strain evidence="1">GSL018</strain>
    </source>
</reference>
<sequence>QAGVNVVSLSLYIEISPQDMGALTILAGQHVNESTYVLKTTYLDTLDETEAPRLHRLPAKRLDDPLWYGTSTTKGIEGAQPQSFSKFINRGDETRESLSKIWASETYMHPARLHPEETQR</sequence>